<dbReference type="RefSeq" id="WP_174583208.1">
    <property type="nucleotide sequence ID" value="NZ_CAJNOB010000015.1"/>
</dbReference>
<protein>
    <submittedName>
        <fullName evidence="4">Coenzyme PQQ synthesis protein D</fullName>
    </submittedName>
</protein>
<evidence type="ECO:0000256" key="2">
    <source>
        <dbReference type="ARBA" id="ARBA00011741"/>
    </source>
</evidence>
<dbReference type="Pfam" id="PF05402">
    <property type="entry name" value="PqqD"/>
    <property type="match status" value="1"/>
</dbReference>
<comment type="subunit">
    <text evidence="2">Monomer. Interacts with PqqE.</text>
</comment>
<dbReference type="Proteomes" id="UP000663859">
    <property type="component" value="Unassembled WGS sequence"/>
</dbReference>
<organism evidence="4 5">
    <name type="scientific">Candidatus Methylacidithermus pantelleriae</name>
    <dbReference type="NCBI Taxonomy" id="2744239"/>
    <lineage>
        <taxon>Bacteria</taxon>
        <taxon>Pseudomonadati</taxon>
        <taxon>Verrucomicrobiota</taxon>
        <taxon>Methylacidiphilae</taxon>
        <taxon>Methylacidiphilales</taxon>
        <taxon>Methylacidiphilaceae</taxon>
        <taxon>Candidatus Methylacidithermus</taxon>
    </lineage>
</organism>
<evidence type="ECO:0000313" key="5">
    <source>
        <dbReference type="Proteomes" id="UP000663859"/>
    </source>
</evidence>
<keyword evidence="5" id="KW-1185">Reference proteome</keyword>
<dbReference type="GO" id="GO:0048038">
    <property type="term" value="F:quinone binding"/>
    <property type="evidence" value="ECO:0007669"/>
    <property type="project" value="InterPro"/>
</dbReference>
<accession>A0A8J2FW71</accession>
<gene>
    <name evidence="4" type="ORF">MPNT_220039</name>
</gene>
<dbReference type="UniPathway" id="UPA00539"/>
<dbReference type="AlphaFoldDB" id="A0A8J2FW71"/>
<evidence type="ECO:0000256" key="1">
    <source>
        <dbReference type="ARBA" id="ARBA00004886"/>
    </source>
</evidence>
<comment type="pathway">
    <text evidence="1">Cofactor biosynthesis; pyrroloquinoline quinone biosynthesis.</text>
</comment>
<evidence type="ECO:0000256" key="3">
    <source>
        <dbReference type="ARBA" id="ARBA00022905"/>
    </source>
</evidence>
<proteinExistence type="predicted"/>
<name>A0A8J2FW71_9BACT</name>
<evidence type="ECO:0000313" key="4">
    <source>
        <dbReference type="EMBL" id="CAF0697554.1"/>
    </source>
</evidence>
<dbReference type="InterPro" id="IPR041881">
    <property type="entry name" value="PqqD_sf"/>
</dbReference>
<reference evidence="4" key="1">
    <citation type="submission" date="2021-02" db="EMBL/GenBank/DDBJ databases">
        <authorList>
            <person name="Cremers G."/>
            <person name="Picone N."/>
        </authorList>
    </citation>
    <scope>NUCLEOTIDE SEQUENCE</scope>
    <source>
        <strain evidence="4">PQ17</strain>
    </source>
</reference>
<dbReference type="Gene3D" id="1.10.10.1150">
    <property type="entry name" value="Coenzyme PQQ synthesis protein D (PqqD)"/>
    <property type="match status" value="1"/>
</dbReference>
<comment type="caution">
    <text evidence="4">The sequence shown here is derived from an EMBL/GenBank/DDBJ whole genome shotgun (WGS) entry which is preliminary data.</text>
</comment>
<dbReference type="NCBIfam" id="TIGR03859">
    <property type="entry name" value="PQQ_PqqD"/>
    <property type="match status" value="1"/>
</dbReference>
<dbReference type="EMBL" id="CAJNOB010000015">
    <property type="protein sequence ID" value="CAF0697554.1"/>
    <property type="molecule type" value="Genomic_DNA"/>
</dbReference>
<dbReference type="InterPro" id="IPR008792">
    <property type="entry name" value="PQQD"/>
</dbReference>
<dbReference type="InterPro" id="IPR022479">
    <property type="entry name" value="PqqD_bac"/>
</dbReference>
<dbReference type="GO" id="GO:0018189">
    <property type="term" value="P:pyrroloquinoline quinone biosynthetic process"/>
    <property type="evidence" value="ECO:0007669"/>
    <property type="project" value="UniProtKB-UniPathway"/>
</dbReference>
<keyword evidence="3" id="KW-0884">PQQ biosynthesis</keyword>
<sequence length="103" mass="12001">MNPEVAGIVPKLSPKVRLRWDNVRNRPMLLYPEGVLLLNLTGYRILQLCNGQRALADILAELQKEFPPSDTMKRDVLEFLERLRQKRFILWEEGEQAEKAESP</sequence>